<accession>A0ABS1DC30</accession>
<keyword evidence="3" id="KW-1185">Reference proteome</keyword>
<dbReference type="SUPFAM" id="SSF54913">
    <property type="entry name" value="GlnB-like"/>
    <property type="match status" value="1"/>
</dbReference>
<dbReference type="InterPro" id="IPR011322">
    <property type="entry name" value="N-reg_PII-like_a/b"/>
</dbReference>
<evidence type="ECO:0000313" key="2">
    <source>
        <dbReference type="EMBL" id="MBK1667950.1"/>
    </source>
</evidence>
<organism evidence="2 3">
    <name type="scientific">Rhodovibrio sodomensis</name>
    <dbReference type="NCBI Taxonomy" id="1088"/>
    <lineage>
        <taxon>Bacteria</taxon>
        <taxon>Pseudomonadati</taxon>
        <taxon>Pseudomonadota</taxon>
        <taxon>Alphaproteobacteria</taxon>
        <taxon>Rhodospirillales</taxon>
        <taxon>Rhodovibrionaceae</taxon>
        <taxon>Rhodovibrio</taxon>
    </lineage>
</organism>
<dbReference type="Proteomes" id="UP001296873">
    <property type="component" value="Unassembled WGS sequence"/>
</dbReference>
<gene>
    <name evidence="2" type="ORF">CKO28_07865</name>
</gene>
<reference evidence="2 3" key="1">
    <citation type="journal article" date="2020" name="Microorganisms">
        <title>Osmotic Adaptation and Compatible Solute Biosynthesis of Phototrophic Bacteria as Revealed from Genome Analyses.</title>
        <authorList>
            <person name="Imhoff J.F."/>
            <person name="Rahn T."/>
            <person name="Kunzel S."/>
            <person name="Keller A."/>
            <person name="Neulinger S.C."/>
        </authorList>
    </citation>
    <scope>NUCLEOTIDE SEQUENCE [LARGE SCALE GENOMIC DNA]</scope>
    <source>
        <strain evidence="2 3">DSM 9895</strain>
    </source>
</reference>
<evidence type="ECO:0000313" key="3">
    <source>
        <dbReference type="Proteomes" id="UP001296873"/>
    </source>
</evidence>
<dbReference type="InterPro" id="IPR002187">
    <property type="entry name" value="N-reg_PII"/>
</dbReference>
<proteinExistence type="predicted"/>
<dbReference type="InterPro" id="IPR015867">
    <property type="entry name" value="N-reg_PII/ATP_PRibTrfase_C"/>
</dbReference>
<sequence>MNEIQHDDADLVFHTLKKIEIVVKGQQEKFVCDLLQSCGVTGYTLIRDVAGMGHHGFHEGRLLFNDQASLVMTMAVAPEATIRAVASGLKPLLEKHSGVMFVTDTQVLRLEHFLRKEEAEAGA</sequence>
<name>A0ABS1DC30_9PROT</name>
<dbReference type="RefSeq" id="WP_200340115.1">
    <property type="nucleotide sequence ID" value="NZ_NRRL01000014.1"/>
</dbReference>
<dbReference type="Pfam" id="PF00543">
    <property type="entry name" value="P-II"/>
    <property type="match status" value="1"/>
</dbReference>
<dbReference type="Gene3D" id="3.30.70.120">
    <property type="match status" value="1"/>
</dbReference>
<comment type="caution">
    <text evidence="2">The sequence shown here is derived from an EMBL/GenBank/DDBJ whole genome shotgun (WGS) entry which is preliminary data.</text>
</comment>
<evidence type="ECO:0000256" key="1">
    <source>
        <dbReference type="ARBA" id="ARBA00015681"/>
    </source>
</evidence>
<dbReference type="PROSITE" id="PS51343">
    <property type="entry name" value="PII_GLNB_DOM"/>
    <property type="match status" value="1"/>
</dbReference>
<dbReference type="EMBL" id="NRRL01000014">
    <property type="protein sequence ID" value="MBK1667950.1"/>
    <property type="molecule type" value="Genomic_DNA"/>
</dbReference>
<protein>
    <recommendedName>
        <fullName evidence="1">Nitrogen regulatory protein P-II</fullName>
    </recommendedName>
</protein>